<evidence type="ECO:0000313" key="3">
    <source>
        <dbReference type="Proteomes" id="UP001159042"/>
    </source>
</evidence>
<feature type="domain" description="Reelin" evidence="1">
    <location>
        <begin position="1"/>
        <end position="81"/>
    </location>
</feature>
<sequence length="81" mass="9155">MNKAMVSYLAVVIQGTEYFKGFFIQARDAVSNEWIGNWIEAPNTKIHPECSAITHGDPKPKQQATLIWIAPNDRTGQVYFT</sequence>
<dbReference type="InterPro" id="IPR051237">
    <property type="entry name" value="Ferric-chelate_Red/DefProt"/>
</dbReference>
<dbReference type="Gene3D" id="2.60.40.4060">
    <property type="entry name" value="Reeler domain"/>
    <property type="match status" value="1"/>
</dbReference>
<dbReference type="PROSITE" id="PS51019">
    <property type="entry name" value="REELIN"/>
    <property type="match status" value="1"/>
</dbReference>
<gene>
    <name evidence="2" type="ORF">NQ315_002829</name>
</gene>
<evidence type="ECO:0000259" key="1">
    <source>
        <dbReference type="PROSITE" id="PS51019"/>
    </source>
</evidence>
<dbReference type="CDD" id="cd08544">
    <property type="entry name" value="Reeler"/>
    <property type="match status" value="1"/>
</dbReference>
<dbReference type="Pfam" id="PF02014">
    <property type="entry name" value="Reeler"/>
    <property type="match status" value="1"/>
</dbReference>
<name>A0AAV8VE77_9CUCU</name>
<dbReference type="EMBL" id="JANEYG010000129">
    <property type="protein sequence ID" value="KAJ8912463.1"/>
    <property type="molecule type" value="Genomic_DNA"/>
</dbReference>
<dbReference type="InterPro" id="IPR042307">
    <property type="entry name" value="Reeler_sf"/>
</dbReference>
<accession>A0AAV8VE77</accession>
<dbReference type="AlphaFoldDB" id="A0AAV8VE77"/>
<keyword evidence="3" id="KW-1185">Reference proteome</keyword>
<dbReference type="Proteomes" id="UP001159042">
    <property type="component" value="Unassembled WGS sequence"/>
</dbReference>
<reference evidence="2 3" key="1">
    <citation type="journal article" date="2023" name="Insect Mol. Biol.">
        <title>Genome sequencing provides insights into the evolution of gene families encoding plant cell wall-degrading enzymes in longhorned beetles.</title>
        <authorList>
            <person name="Shin N.R."/>
            <person name="Okamura Y."/>
            <person name="Kirsch R."/>
            <person name="Pauchet Y."/>
        </authorList>
    </citation>
    <scope>NUCLEOTIDE SEQUENCE [LARGE SCALE GENOMIC DNA]</scope>
    <source>
        <strain evidence="2">EAD_L_NR</strain>
    </source>
</reference>
<comment type="caution">
    <text evidence="2">The sequence shown here is derived from an EMBL/GenBank/DDBJ whole genome shotgun (WGS) entry which is preliminary data.</text>
</comment>
<protein>
    <recommendedName>
        <fullName evidence="1">Reelin domain-containing protein</fullName>
    </recommendedName>
</protein>
<evidence type="ECO:0000313" key="2">
    <source>
        <dbReference type="EMBL" id="KAJ8912463.1"/>
    </source>
</evidence>
<dbReference type="PANTHER" id="PTHR45828:SF40">
    <property type="entry name" value="REELIN DOMAIN-CONTAINING PROTEIN"/>
    <property type="match status" value="1"/>
</dbReference>
<dbReference type="GO" id="GO:0016020">
    <property type="term" value="C:membrane"/>
    <property type="evidence" value="ECO:0007669"/>
    <property type="project" value="TreeGrafter"/>
</dbReference>
<proteinExistence type="predicted"/>
<dbReference type="PANTHER" id="PTHR45828">
    <property type="entry name" value="CYTOCHROME B561/FERRIC REDUCTASE TRANSMEMBRANE"/>
    <property type="match status" value="1"/>
</dbReference>
<dbReference type="InterPro" id="IPR002861">
    <property type="entry name" value="Reeler_dom"/>
</dbReference>
<organism evidence="2 3">
    <name type="scientific">Exocentrus adspersus</name>
    <dbReference type="NCBI Taxonomy" id="1586481"/>
    <lineage>
        <taxon>Eukaryota</taxon>
        <taxon>Metazoa</taxon>
        <taxon>Ecdysozoa</taxon>
        <taxon>Arthropoda</taxon>
        <taxon>Hexapoda</taxon>
        <taxon>Insecta</taxon>
        <taxon>Pterygota</taxon>
        <taxon>Neoptera</taxon>
        <taxon>Endopterygota</taxon>
        <taxon>Coleoptera</taxon>
        <taxon>Polyphaga</taxon>
        <taxon>Cucujiformia</taxon>
        <taxon>Chrysomeloidea</taxon>
        <taxon>Cerambycidae</taxon>
        <taxon>Lamiinae</taxon>
        <taxon>Acanthocinini</taxon>
        <taxon>Exocentrus</taxon>
    </lineage>
</organism>